<keyword evidence="3" id="KW-0614">Plasmid</keyword>
<dbReference type="Pfam" id="PF15978">
    <property type="entry name" value="TnsD"/>
    <property type="match status" value="1"/>
</dbReference>
<proteinExistence type="predicted"/>
<name>Q1LGT3_CUPMC</name>
<accession>Q1LGT3</accession>
<dbReference type="Proteomes" id="UP000002429">
    <property type="component" value="Plasmid megaplasmid"/>
</dbReference>
<geneLocation type="plasmid" evidence="3 4">
    <name>megaplasmid</name>
</geneLocation>
<dbReference type="AlphaFoldDB" id="Q1LGT3"/>
<gene>
    <name evidence="3" type="primary">tnsD</name>
    <name evidence="3" type="ordered locus">Rmet_3773</name>
</gene>
<evidence type="ECO:0000313" key="3">
    <source>
        <dbReference type="EMBL" id="ABF10643.1"/>
    </source>
</evidence>
<dbReference type="InterPro" id="IPR032750">
    <property type="entry name" value="TnsD_C"/>
</dbReference>
<dbReference type="Pfam" id="PF06527">
    <property type="entry name" value="TniQ"/>
    <property type="match status" value="1"/>
</dbReference>
<dbReference type="HOGENOM" id="CLU_033785_0_0_4"/>
<reference evidence="4" key="1">
    <citation type="journal article" date="2010" name="PLoS ONE">
        <title>The complete genome sequence of Cupriavidus metallidurans strain CH34, a master survivalist in harsh and anthropogenic environments.</title>
        <authorList>
            <person name="Janssen P.J."/>
            <person name="Van Houdt R."/>
            <person name="Moors H."/>
            <person name="Monsieurs P."/>
            <person name="Morin N."/>
            <person name="Michaux A."/>
            <person name="Benotmane M.A."/>
            <person name="Leys N."/>
            <person name="Vallaeys T."/>
            <person name="Lapidus A."/>
            <person name="Monchy S."/>
            <person name="Medigue C."/>
            <person name="Taghavi S."/>
            <person name="McCorkle S."/>
            <person name="Dunn J."/>
            <person name="van der Lelie D."/>
            <person name="Mergeay M."/>
        </authorList>
    </citation>
    <scope>NUCLEOTIDE SEQUENCE [LARGE SCALE GENOMIC DNA]</scope>
    <source>
        <strain evidence="4">ATCC 43123 / DSM 2839 / NBRC 102507 / CH34</strain>
    </source>
</reference>
<evidence type="ECO:0000259" key="2">
    <source>
        <dbReference type="Pfam" id="PF15978"/>
    </source>
</evidence>
<sequence length="435" mass="50108">MNVFMSPAYDDELVYNVCTRYLAEFPTVSRERIITDVFGVNIVLSPHLPRNLHQFCERTGQVIAKTKEEMFWWHSMYPFICAYQTSERRAQARDYAFYGRAVRRMPGILAAIEPPKFLRWCPDCVVEDRARPDCGEAYWRRTHQIPGVWQCDKHGTDLVDSQVPRFASVTSDHPAEMMIPRNVRPFRKKRPCSPMEALLRKHLVALLKAGHFEDRPEHPNFREAAARAGFGPTVKIDYTELYEAFSEYWGDVLERLDERYRTRPAGVSWLHAQFNARGLMGQPVVRELFDIFFRDRCGLDVYQMPPLESSYKRFMPVFYCPNPYAAHGRGEQVKRVTRCKDNPDILDISCKCGFTAMVSAASAGKTMTMADVIKVGKFGPTWPEQCAKLRAEGKGLSQVAKELNLPENTARYLWRQSKPLLAADEKTLKKQESAK</sequence>
<keyword evidence="4" id="KW-1185">Reference proteome</keyword>
<dbReference type="eggNOG" id="COG3677">
    <property type="taxonomic scope" value="Bacteria"/>
</dbReference>
<evidence type="ECO:0000313" key="4">
    <source>
        <dbReference type="Proteomes" id="UP000002429"/>
    </source>
</evidence>
<dbReference type="InterPro" id="IPR009492">
    <property type="entry name" value="TniQ"/>
</dbReference>
<organism evidence="3 4">
    <name type="scientific">Cupriavidus metallidurans (strain ATCC 43123 / DSM 2839 / NBRC 102507 / CH34)</name>
    <name type="common">Ralstonia metallidurans</name>
    <dbReference type="NCBI Taxonomy" id="266264"/>
    <lineage>
        <taxon>Bacteria</taxon>
        <taxon>Pseudomonadati</taxon>
        <taxon>Pseudomonadota</taxon>
        <taxon>Betaproteobacteria</taxon>
        <taxon>Burkholderiales</taxon>
        <taxon>Burkholderiaceae</taxon>
        <taxon>Cupriavidus</taxon>
    </lineage>
</organism>
<dbReference type="EMBL" id="CP000353">
    <property type="protein sequence ID" value="ABF10643.1"/>
    <property type="molecule type" value="Genomic_DNA"/>
</dbReference>
<protein>
    <submittedName>
        <fullName evidence="3">Tn7-like transposition protein</fullName>
    </submittedName>
</protein>
<evidence type="ECO:0000259" key="1">
    <source>
        <dbReference type="Pfam" id="PF06527"/>
    </source>
</evidence>
<feature type="domain" description="Transposon Tn7 transposition protein TnsD C-terminal" evidence="2">
    <location>
        <begin position="230"/>
        <end position="431"/>
    </location>
</feature>
<feature type="domain" description="TniQ" evidence="1">
    <location>
        <begin position="9"/>
        <end position="158"/>
    </location>
</feature>
<dbReference type="KEGG" id="rme:Rmet_3773"/>